<evidence type="ECO:0000313" key="5">
    <source>
        <dbReference type="EMBL" id="TCO62723.1"/>
    </source>
</evidence>
<evidence type="ECO:0000313" key="6">
    <source>
        <dbReference type="Proteomes" id="UP000295680"/>
    </source>
</evidence>
<dbReference type="SMART" id="SM01043">
    <property type="entry name" value="BTAD"/>
    <property type="match status" value="1"/>
</dbReference>
<keyword evidence="2 3" id="KW-0238">DNA-binding</keyword>
<accession>A0A4R2JR40</accession>
<dbReference type="InterPro" id="IPR005158">
    <property type="entry name" value="BTAD"/>
</dbReference>
<dbReference type="CDD" id="cd15831">
    <property type="entry name" value="BTAD"/>
    <property type="match status" value="1"/>
</dbReference>
<organism evidence="5 6">
    <name type="scientific">Actinocrispum wychmicini</name>
    <dbReference type="NCBI Taxonomy" id="1213861"/>
    <lineage>
        <taxon>Bacteria</taxon>
        <taxon>Bacillati</taxon>
        <taxon>Actinomycetota</taxon>
        <taxon>Actinomycetes</taxon>
        <taxon>Pseudonocardiales</taxon>
        <taxon>Pseudonocardiaceae</taxon>
        <taxon>Actinocrispum</taxon>
    </lineage>
</organism>
<keyword evidence="6" id="KW-1185">Reference proteome</keyword>
<evidence type="ECO:0000256" key="2">
    <source>
        <dbReference type="ARBA" id="ARBA00023125"/>
    </source>
</evidence>
<dbReference type="PANTHER" id="PTHR47691:SF3">
    <property type="entry name" value="HTH-TYPE TRANSCRIPTIONAL REGULATOR RV0890C-RELATED"/>
    <property type="match status" value="1"/>
</dbReference>
<dbReference type="SUPFAM" id="SSF52540">
    <property type="entry name" value="P-loop containing nucleoside triphosphate hydrolases"/>
    <property type="match status" value="1"/>
</dbReference>
<dbReference type="Pfam" id="PF03704">
    <property type="entry name" value="BTAD"/>
    <property type="match status" value="1"/>
</dbReference>
<dbReference type="GO" id="GO:0006355">
    <property type="term" value="P:regulation of DNA-templated transcription"/>
    <property type="evidence" value="ECO:0007669"/>
    <property type="project" value="InterPro"/>
</dbReference>
<gene>
    <name evidence="5" type="ORF">EV192_102862</name>
</gene>
<proteinExistence type="inferred from homology"/>
<dbReference type="EMBL" id="SLWS01000002">
    <property type="protein sequence ID" value="TCO62723.1"/>
    <property type="molecule type" value="Genomic_DNA"/>
</dbReference>
<evidence type="ECO:0000256" key="3">
    <source>
        <dbReference type="PROSITE-ProRule" id="PRU01091"/>
    </source>
</evidence>
<dbReference type="PRINTS" id="PR00364">
    <property type="entry name" value="DISEASERSIST"/>
</dbReference>
<evidence type="ECO:0000259" key="4">
    <source>
        <dbReference type="PROSITE" id="PS51755"/>
    </source>
</evidence>
<dbReference type="Gene3D" id="1.25.40.10">
    <property type="entry name" value="Tetratricopeptide repeat domain"/>
    <property type="match status" value="2"/>
</dbReference>
<evidence type="ECO:0000256" key="1">
    <source>
        <dbReference type="ARBA" id="ARBA00005820"/>
    </source>
</evidence>
<sequence>MGEGPVGMRVEVLGPVRIVGEDGEPIEVAGARLRMLLGRLALSVGQAVSSDALIEDIWGAEAPAGPTNTLHALVHRLRRALPAAGVVESLPVGYRLVLPADSLDAHRFEVLAARGRRELVAGQPELAAATLGEALALWHGTAFADVLAAPYAGSAGARLEELRAAAREDRFDAELHLGRHTEVLPDLEVACADNPLRERLTALRMRALAAAGRQSDALAAYADVRDRLADELGVDPSAELQRTQLALLRGELDRSVVRAEPAPGRLPARLTSFVGRADELKLLAELMATARMVTVIGPGGVGKTRLAVEAASHHPAYGAGRLWLVPLAGVESPQGVAAAILGTLSAGAGQPTAGPAEPLDRVAGLLGGDDAVLILDNCEQVVAEVARAAQLLLEARPRLTILATSRESLEIIGEALCRLGPLDVPPASPEIIDATESAAVRLFLDRAVTVQPGFTLDESTIGPTVEVVRRLDGLPLALELAAARLRALSIGQVAQRLDDRFRLLSTGNRAAQPRQRTLRAVIEWSWELLSDRERALARRLAIFPATTTVGAIEAVCADGHLLVPGDVVYVLGSLVDKSLVEQSGDGYRMLESIRAFMTDELSRAGERETVRDRFTRYFAALAAEHEPLVRSHDQPSSLIVLAAEYDNLVFALRLALDSRNAAAAVQLLGLLHWYWYALRYDARTESFVAEALTLGDSLPGDARAAFAAIDALIGDNGPTNDPRRVRDLIAECSDTGALRRYPLLLMVTLPIAHQMGLDDLVEAEMASVRNGSDAWAVACMSVLEGRIAGDRGDWAGMVSARERAAREFTETGDRLWTAVALAVMAEVHSVRGDHDAAITAVKRGLALAAGSGSQDEVSYLLALATVRMRAGDLDGASRDVDAAEQLTRARGLWYMEIEVQRGWAELHRRRGDSDQAERALDRLAELADQVRTSAQDDWLAPTRMAFLLTNADIARARALLPAAITAAMAGGEPAPAAQQLARLLFLEADLSGAATALGMSEAIRGAFDNGDPELRELTVELARRLGQHDYDQAYRAGARLSRPDALARLNVLRDQA</sequence>
<dbReference type="Gene3D" id="3.40.50.300">
    <property type="entry name" value="P-loop containing nucleotide triphosphate hydrolases"/>
    <property type="match status" value="1"/>
</dbReference>
<dbReference type="PANTHER" id="PTHR47691">
    <property type="entry name" value="REGULATOR-RELATED"/>
    <property type="match status" value="1"/>
</dbReference>
<dbReference type="SUPFAM" id="SSF46894">
    <property type="entry name" value="C-terminal effector domain of the bipartite response regulators"/>
    <property type="match status" value="1"/>
</dbReference>
<dbReference type="InterPro" id="IPR036388">
    <property type="entry name" value="WH-like_DNA-bd_sf"/>
</dbReference>
<dbReference type="Proteomes" id="UP000295680">
    <property type="component" value="Unassembled WGS sequence"/>
</dbReference>
<dbReference type="Gene3D" id="1.10.10.10">
    <property type="entry name" value="Winged helix-like DNA-binding domain superfamily/Winged helix DNA-binding domain"/>
    <property type="match status" value="1"/>
</dbReference>
<comment type="caution">
    <text evidence="5">The sequence shown here is derived from an EMBL/GenBank/DDBJ whole genome shotgun (WGS) entry which is preliminary data.</text>
</comment>
<dbReference type="InterPro" id="IPR001867">
    <property type="entry name" value="OmpR/PhoB-type_DNA-bd"/>
</dbReference>
<dbReference type="InterPro" id="IPR011990">
    <property type="entry name" value="TPR-like_helical_dom_sf"/>
</dbReference>
<dbReference type="GO" id="GO:0000160">
    <property type="term" value="P:phosphorelay signal transduction system"/>
    <property type="evidence" value="ECO:0007669"/>
    <property type="project" value="InterPro"/>
</dbReference>
<dbReference type="InterPro" id="IPR027417">
    <property type="entry name" value="P-loop_NTPase"/>
</dbReference>
<protein>
    <submittedName>
        <fullName evidence="5">Putative ATPase</fullName>
    </submittedName>
</protein>
<feature type="DNA-binding region" description="OmpR/PhoB-type" evidence="3">
    <location>
        <begin position="1"/>
        <end position="98"/>
    </location>
</feature>
<dbReference type="AlphaFoldDB" id="A0A4R2JR40"/>
<dbReference type="Pfam" id="PF00486">
    <property type="entry name" value="Trans_reg_C"/>
    <property type="match status" value="1"/>
</dbReference>
<dbReference type="SUPFAM" id="SSF48452">
    <property type="entry name" value="TPR-like"/>
    <property type="match status" value="2"/>
</dbReference>
<comment type="similarity">
    <text evidence="1">Belongs to the AfsR/DnrI/RedD regulatory family.</text>
</comment>
<reference evidence="5 6" key="1">
    <citation type="submission" date="2019-03" db="EMBL/GenBank/DDBJ databases">
        <title>Genomic Encyclopedia of Type Strains, Phase IV (KMG-IV): sequencing the most valuable type-strain genomes for metagenomic binning, comparative biology and taxonomic classification.</title>
        <authorList>
            <person name="Goeker M."/>
        </authorList>
    </citation>
    <scope>NUCLEOTIDE SEQUENCE [LARGE SCALE GENOMIC DNA]</scope>
    <source>
        <strain evidence="5 6">DSM 45934</strain>
    </source>
</reference>
<dbReference type="GO" id="GO:0003677">
    <property type="term" value="F:DNA binding"/>
    <property type="evidence" value="ECO:0007669"/>
    <property type="project" value="UniProtKB-UniRule"/>
</dbReference>
<dbReference type="InterPro" id="IPR016032">
    <property type="entry name" value="Sig_transdc_resp-reg_C-effctor"/>
</dbReference>
<dbReference type="PROSITE" id="PS51755">
    <property type="entry name" value="OMPR_PHOB"/>
    <property type="match status" value="1"/>
</dbReference>
<dbReference type="SMART" id="SM00862">
    <property type="entry name" value="Trans_reg_C"/>
    <property type="match status" value="1"/>
</dbReference>
<feature type="domain" description="OmpR/PhoB-type" evidence="4">
    <location>
        <begin position="1"/>
        <end position="98"/>
    </location>
</feature>
<name>A0A4R2JR40_9PSEU</name>